<accession>A0A183TQL9</accession>
<keyword evidence="3" id="KW-0677">Repeat</keyword>
<dbReference type="Gene3D" id="3.30.160.60">
    <property type="entry name" value="Classic Zinc Finger"/>
    <property type="match status" value="1"/>
</dbReference>
<reference evidence="11" key="1">
    <citation type="submission" date="2016-06" db="UniProtKB">
        <authorList>
            <consortium name="WormBaseParasite"/>
        </authorList>
    </citation>
    <scope>IDENTIFICATION</scope>
</reference>
<dbReference type="InterPro" id="IPR036236">
    <property type="entry name" value="Znf_C2H2_sf"/>
</dbReference>
<dbReference type="GO" id="GO:0006357">
    <property type="term" value="P:regulation of transcription by RNA polymerase II"/>
    <property type="evidence" value="ECO:0007669"/>
    <property type="project" value="TreeGrafter"/>
</dbReference>
<dbReference type="PANTHER" id="PTHR24404">
    <property type="entry name" value="ZINC FINGER PROTEIN"/>
    <property type="match status" value="1"/>
</dbReference>
<keyword evidence="2" id="KW-0479">Metal-binding</keyword>
<evidence type="ECO:0000256" key="8">
    <source>
        <dbReference type="PROSITE-ProRule" id="PRU00042"/>
    </source>
</evidence>
<feature type="domain" description="C2H2-type" evidence="10">
    <location>
        <begin position="154"/>
        <end position="180"/>
    </location>
</feature>
<evidence type="ECO:0000259" key="10">
    <source>
        <dbReference type="PROSITE" id="PS50157"/>
    </source>
</evidence>
<evidence type="ECO:0000256" key="7">
    <source>
        <dbReference type="ARBA" id="ARBA00023242"/>
    </source>
</evidence>
<proteinExistence type="predicted"/>
<dbReference type="AlphaFoldDB" id="A0A183TQL9"/>
<evidence type="ECO:0000256" key="3">
    <source>
        <dbReference type="ARBA" id="ARBA00022737"/>
    </source>
</evidence>
<evidence type="ECO:0000256" key="4">
    <source>
        <dbReference type="ARBA" id="ARBA00022771"/>
    </source>
</evidence>
<dbReference type="PROSITE" id="PS50157">
    <property type="entry name" value="ZINC_FINGER_C2H2_2"/>
    <property type="match status" value="3"/>
</dbReference>
<organism evidence="11">
    <name type="scientific">Schistocephalus solidus</name>
    <name type="common">Tapeworm</name>
    <dbReference type="NCBI Taxonomy" id="70667"/>
    <lineage>
        <taxon>Eukaryota</taxon>
        <taxon>Metazoa</taxon>
        <taxon>Spiralia</taxon>
        <taxon>Lophotrochozoa</taxon>
        <taxon>Platyhelminthes</taxon>
        <taxon>Cestoda</taxon>
        <taxon>Eucestoda</taxon>
        <taxon>Diphyllobothriidea</taxon>
        <taxon>Diphyllobothriidae</taxon>
        <taxon>Schistocephalus</taxon>
    </lineage>
</organism>
<dbReference type="GO" id="GO:0000978">
    <property type="term" value="F:RNA polymerase II cis-regulatory region sequence-specific DNA binding"/>
    <property type="evidence" value="ECO:0007669"/>
    <property type="project" value="TreeGrafter"/>
</dbReference>
<feature type="region of interest" description="Disordered" evidence="9">
    <location>
        <begin position="1"/>
        <end position="38"/>
    </location>
</feature>
<comment type="subcellular location">
    <subcellularLocation>
        <location evidence="1">Nucleus</location>
    </subcellularLocation>
</comment>
<feature type="domain" description="C2H2-type" evidence="10">
    <location>
        <begin position="78"/>
        <end position="105"/>
    </location>
</feature>
<feature type="domain" description="C2H2-type" evidence="10">
    <location>
        <begin position="109"/>
        <end position="136"/>
    </location>
</feature>
<dbReference type="SUPFAM" id="SSF57667">
    <property type="entry name" value="beta-beta-alpha zinc fingers"/>
    <property type="match status" value="1"/>
</dbReference>
<sequence length="180" mass="19712">LVGHLRTQCTNNPTIPTSSSNSTNPTSDSSTLTPGVNSITPTIKETTFQYSTPVAPNTATTTAFAFNTTTINDGDSLLNCAQCDRTFTSRIGLVGHLRIQRTETASTNFSCQHCACNFNSRIGLVGHLRIHHTEAGEPVHGAPTYSRRARRARLHCPHCSRIFTHRLGLLGHMRLNDNLR</sequence>
<keyword evidence="5" id="KW-0862">Zinc</keyword>
<evidence type="ECO:0000256" key="6">
    <source>
        <dbReference type="ARBA" id="ARBA00023125"/>
    </source>
</evidence>
<dbReference type="GO" id="GO:0003700">
    <property type="term" value="F:DNA-binding transcription factor activity"/>
    <property type="evidence" value="ECO:0007669"/>
    <property type="project" value="TreeGrafter"/>
</dbReference>
<dbReference type="SMART" id="SM00355">
    <property type="entry name" value="ZnF_C2H2"/>
    <property type="match status" value="3"/>
</dbReference>
<keyword evidence="6" id="KW-0238">DNA-binding</keyword>
<evidence type="ECO:0000256" key="9">
    <source>
        <dbReference type="SAM" id="MobiDB-lite"/>
    </source>
</evidence>
<protein>
    <submittedName>
        <fullName evidence="11">C2H2-type domain-containing protein</fullName>
    </submittedName>
</protein>
<dbReference type="GO" id="GO:0005634">
    <property type="term" value="C:nucleus"/>
    <property type="evidence" value="ECO:0007669"/>
    <property type="project" value="UniProtKB-SubCell"/>
</dbReference>
<name>A0A183TQL9_SCHSO</name>
<dbReference type="GO" id="GO:0008270">
    <property type="term" value="F:zinc ion binding"/>
    <property type="evidence" value="ECO:0007669"/>
    <property type="project" value="UniProtKB-KW"/>
</dbReference>
<dbReference type="PANTHER" id="PTHR24404:SF81">
    <property type="entry name" value="C2H2-TYPE DOMAIN-CONTAINING PROTEIN"/>
    <property type="match status" value="1"/>
</dbReference>
<evidence type="ECO:0000256" key="1">
    <source>
        <dbReference type="ARBA" id="ARBA00004123"/>
    </source>
</evidence>
<keyword evidence="7" id="KW-0539">Nucleus</keyword>
<dbReference type="InterPro" id="IPR050589">
    <property type="entry name" value="Ikaros_C2H2-ZF"/>
</dbReference>
<keyword evidence="4 8" id="KW-0863">Zinc-finger</keyword>
<evidence type="ECO:0000313" key="11">
    <source>
        <dbReference type="WBParaSite" id="SSLN_0001948101-mRNA-1"/>
    </source>
</evidence>
<evidence type="ECO:0000256" key="5">
    <source>
        <dbReference type="ARBA" id="ARBA00022833"/>
    </source>
</evidence>
<dbReference type="PROSITE" id="PS00028">
    <property type="entry name" value="ZINC_FINGER_C2H2_1"/>
    <property type="match status" value="1"/>
</dbReference>
<dbReference type="WBParaSite" id="SSLN_0001948101-mRNA-1">
    <property type="protein sequence ID" value="SSLN_0001948101-mRNA-1"/>
    <property type="gene ID" value="SSLN_0001948101"/>
</dbReference>
<dbReference type="InterPro" id="IPR013087">
    <property type="entry name" value="Znf_C2H2_type"/>
</dbReference>
<evidence type="ECO:0000256" key="2">
    <source>
        <dbReference type="ARBA" id="ARBA00022723"/>
    </source>
</evidence>
<feature type="compositionally biased region" description="Low complexity" evidence="9">
    <location>
        <begin position="10"/>
        <end position="34"/>
    </location>
</feature>